<dbReference type="GO" id="GO:0016829">
    <property type="term" value="F:lyase activity"/>
    <property type="evidence" value="ECO:0007669"/>
    <property type="project" value="UniProtKB-KW"/>
</dbReference>
<dbReference type="PROSITE" id="PS51819">
    <property type="entry name" value="VOC"/>
    <property type="match status" value="1"/>
</dbReference>
<dbReference type="Gene3D" id="3.10.180.10">
    <property type="entry name" value="2,3-Dihydroxybiphenyl 1,2-Dioxygenase, domain 1"/>
    <property type="match status" value="1"/>
</dbReference>
<keyword evidence="2" id="KW-0456">Lyase</keyword>
<keyword evidence="3" id="KW-1185">Reference proteome</keyword>
<dbReference type="InterPro" id="IPR004360">
    <property type="entry name" value="Glyas_Fos-R_dOase_dom"/>
</dbReference>
<evidence type="ECO:0000259" key="1">
    <source>
        <dbReference type="PROSITE" id="PS51819"/>
    </source>
</evidence>
<dbReference type="PATRIC" id="fig|136857.5.peg.1581"/>
<dbReference type="PANTHER" id="PTHR36437:SF2">
    <property type="entry name" value="GLYOXALASE_BLEOMYCIN RESISTANCE PROTEIN_DIOXYGENASE"/>
    <property type="match status" value="1"/>
</dbReference>
<evidence type="ECO:0000313" key="2">
    <source>
        <dbReference type="EMBL" id="AKK09021.1"/>
    </source>
</evidence>
<reference evidence="3" key="2">
    <citation type="submission" date="2015-05" db="EMBL/GenBank/DDBJ databases">
        <title>Complete genome sequence of Corynebacterium testudinoris DSM 44614, recovered from necrotic lesions in the mouth of a tortoise.</title>
        <authorList>
            <person name="Ruckert C."/>
            <person name="Albersmeier A."/>
            <person name="Winkler A."/>
            <person name="Tauch A."/>
        </authorList>
    </citation>
    <scope>NUCLEOTIDE SEQUENCE [LARGE SCALE GENOMIC DNA]</scope>
    <source>
        <strain evidence="3">DSM 44614</strain>
    </source>
</reference>
<dbReference type="Pfam" id="PF00903">
    <property type="entry name" value="Glyoxalase"/>
    <property type="match status" value="1"/>
</dbReference>
<gene>
    <name evidence="2" type="ORF">CTEST_07955</name>
</gene>
<organism evidence="2 3">
    <name type="scientific">Corynebacterium testudinoris</name>
    <dbReference type="NCBI Taxonomy" id="136857"/>
    <lineage>
        <taxon>Bacteria</taxon>
        <taxon>Bacillati</taxon>
        <taxon>Actinomycetota</taxon>
        <taxon>Actinomycetes</taxon>
        <taxon>Mycobacteriales</taxon>
        <taxon>Corynebacteriaceae</taxon>
        <taxon>Corynebacterium</taxon>
    </lineage>
</organism>
<dbReference type="AlphaFoldDB" id="A0A0G3H6J4"/>
<sequence length="130" mass="14430">MRINITSIYVDDQSAALSFYRDVLGFHVLHDVPVGDSSARWLTLVSPTQPDGPELLLEPMGHPAAKTFTEAIYADGIPFTQFAVKNVRAEYQRLTSLGVEFTMEPTEVGTETIAGFDDTCGHYIQLIQEH</sequence>
<dbReference type="InterPro" id="IPR037523">
    <property type="entry name" value="VOC_core"/>
</dbReference>
<dbReference type="EMBL" id="CP011545">
    <property type="protein sequence ID" value="AKK09021.1"/>
    <property type="molecule type" value="Genomic_DNA"/>
</dbReference>
<accession>A0A0G3H6J4</accession>
<dbReference type="CDD" id="cd07263">
    <property type="entry name" value="VOC_like"/>
    <property type="match status" value="1"/>
</dbReference>
<feature type="domain" description="VOC" evidence="1">
    <location>
        <begin position="2"/>
        <end position="129"/>
    </location>
</feature>
<protein>
    <submittedName>
        <fullName evidence="2">Lactoylglutathione lyase-like lyase</fullName>
    </submittedName>
</protein>
<dbReference type="RefSeq" id="WP_047253280.1">
    <property type="nucleotide sequence ID" value="NZ_CP011545.1"/>
</dbReference>
<dbReference type="Proteomes" id="UP000035540">
    <property type="component" value="Chromosome"/>
</dbReference>
<dbReference type="KEGG" id="cted:CTEST_07955"/>
<dbReference type="InterPro" id="IPR029068">
    <property type="entry name" value="Glyas_Bleomycin-R_OHBP_Dase"/>
</dbReference>
<dbReference type="SUPFAM" id="SSF54593">
    <property type="entry name" value="Glyoxalase/Bleomycin resistance protein/Dihydroxybiphenyl dioxygenase"/>
    <property type="match status" value="1"/>
</dbReference>
<proteinExistence type="predicted"/>
<reference evidence="2 3" key="1">
    <citation type="journal article" date="2015" name="Genome Announc.">
        <title>Complete Genome Sequence of the Type Strain Corynebacterium testudinoris DSM 44614, Recovered from Necrotic Lesions in the Mouth of a Tortoise.</title>
        <authorList>
            <person name="Ruckert C."/>
            <person name="Kriete M."/>
            <person name="Jaenicke S."/>
            <person name="Winkler A."/>
            <person name="Tauch A."/>
        </authorList>
    </citation>
    <scope>NUCLEOTIDE SEQUENCE [LARGE SCALE GENOMIC DNA]</scope>
    <source>
        <strain evidence="2 3">DSM 44614</strain>
    </source>
</reference>
<dbReference type="STRING" id="136857.CTEST_07955"/>
<evidence type="ECO:0000313" key="3">
    <source>
        <dbReference type="Proteomes" id="UP000035540"/>
    </source>
</evidence>
<dbReference type="PANTHER" id="PTHR36437">
    <property type="entry name" value="GLYOXALASE/BLEOMYCIN RESISTANCE PROTEIN/DIOXYGENASE"/>
    <property type="match status" value="1"/>
</dbReference>
<name>A0A0G3H6J4_9CORY</name>
<dbReference type="OrthoDB" id="197463at2"/>